<dbReference type="PANTHER" id="PTHR43364">
    <property type="entry name" value="NADH-SPECIFIC METHYLGLYOXAL REDUCTASE-RELATED"/>
    <property type="match status" value="1"/>
</dbReference>
<evidence type="ECO:0000313" key="5">
    <source>
        <dbReference type="EMBL" id="CAF1365179.1"/>
    </source>
</evidence>
<comment type="caution">
    <text evidence="5">The sequence shown here is derived from an EMBL/GenBank/DDBJ whole genome shotgun (WGS) entry which is preliminary data.</text>
</comment>
<comment type="similarity">
    <text evidence="2">Belongs to the aldo/keto reductase family. Aldo/keto reductase 2 subfamily.</text>
</comment>
<evidence type="ECO:0000256" key="2">
    <source>
        <dbReference type="ARBA" id="ARBA00038157"/>
    </source>
</evidence>
<dbReference type="InterPro" id="IPR036812">
    <property type="entry name" value="NAD(P)_OxRdtase_dom_sf"/>
</dbReference>
<dbReference type="EMBL" id="CAJNOK010023613">
    <property type="protein sequence ID" value="CAF1365179.1"/>
    <property type="molecule type" value="Genomic_DNA"/>
</dbReference>
<dbReference type="SUPFAM" id="SSF51430">
    <property type="entry name" value="NAD(P)-linked oxidoreductase"/>
    <property type="match status" value="1"/>
</dbReference>
<dbReference type="InterPro" id="IPR020471">
    <property type="entry name" value="AKR"/>
</dbReference>
<reference evidence="5" key="1">
    <citation type="submission" date="2021-02" db="EMBL/GenBank/DDBJ databases">
        <authorList>
            <person name="Nowell W R."/>
        </authorList>
    </citation>
    <scope>NUCLEOTIDE SEQUENCE</scope>
</reference>
<dbReference type="InterPro" id="IPR023210">
    <property type="entry name" value="NADP_OxRdtase_dom"/>
</dbReference>
<dbReference type="PRINTS" id="PR00069">
    <property type="entry name" value="ALDKETRDTASE"/>
</dbReference>
<feature type="region of interest" description="Disordered" evidence="3">
    <location>
        <begin position="178"/>
        <end position="201"/>
    </location>
</feature>
<dbReference type="Gene3D" id="3.20.20.100">
    <property type="entry name" value="NADP-dependent oxidoreductase domain"/>
    <property type="match status" value="2"/>
</dbReference>
<feature type="domain" description="NADP-dependent oxidoreductase" evidence="4">
    <location>
        <begin position="31"/>
        <end position="188"/>
    </location>
</feature>
<evidence type="ECO:0000313" key="7">
    <source>
        <dbReference type="Proteomes" id="UP000677228"/>
    </source>
</evidence>
<dbReference type="EMBL" id="CAJOBA010045268">
    <property type="protein sequence ID" value="CAF4174684.1"/>
    <property type="molecule type" value="Genomic_DNA"/>
</dbReference>
<dbReference type="AlphaFoldDB" id="A0A8S2F823"/>
<dbReference type="GO" id="GO:0016491">
    <property type="term" value="F:oxidoreductase activity"/>
    <property type="evidence" value="ECO:0007669"/>
    <property type="project" value="UniProtKB-KW"/>
</dbReference>
<dbReference type="Proteomes" id="UP000677228">
    <property type="component" value="Unassembled WGS sequence"/>
</dbReference>
<keyword evidence="1" id="KW-0560">Oxidoreductase</keyword>
<dbReference type="GO" id="GO:0005829">
    <property type="term" value="C:cytosol"/>
    <property type="evidence" value="ECO:0007669"/>
    <property type="project" value="TreeGrafter"/>
</dbReference>
<dbReference type="InterPro" id="IPR050523">
    <property type="entry name" value="AKR_Detox_Biosynth"/>
</dbReference>
<evidence type="ECO:0000256" key="3">
    <source>
        <dbReference type="SAM" id="MobiDB-lite"/>
    </source>
</evidence>
<feature type="non-terminal residue" evidence="5">
    <location>
        <position position="1"/>
    </location>
</feature>
<evidence type="ECO:0000259" key="4">
    <source>
        <dbReference type="Pfam" id="PF00248"/>
    </source>
</evidence>
<dbReference type="Proteomes" id="UP000682733">
    <property type="component" value="Unassembled WGS sequence"/>
</dbReference>
<evidence type="ECO:0000313" key="6">
    <source>
        <dbReference type="EMBL" id="CAF4174684.1"/>
    </source>
</evidence>
<organism evidence="5 7">
    <name type="scientific">Didymodactylos carnosus</name>
    <dbReference type="NCBI Taxonomy" id="1234261"/>
    <lineage>
        <taxon>Eukaryota</taxon>
        <taxon>Metazoa</taxon>
        <taxon>Spiralia</taxon>
        <taxon>Gnathifera</taxon>
        <taxon>Rotifera</taxon>
        <taxon>Eurotatoria</taxon>
        <taxon>Bdelloidea</taxon>
        <taxon>Philodinida</taxon>
        <taxon>Philodinidae</taxon>
        <taxon>Didymodactylos</taxon>
    </lineage>
</organism>
<feature type="compositionally biased region" description="Basic and acidic residues" evidence="3">
    <location>
        <begin position="178"/>
        <end position="193"/>
    </location>
</feature>
<name>A0A8S2F823_9BILA</name>
<protein>
    <recommendedName>
        <fullName evidence="4">NADP-dependent oxidoreductase domain-containing protein</fullName>
    </recommendedName>
</protein>
<dbReference type="PANTHER" id="PTHR43364:SF4">
    <property type="entry name" value="NAD(P)-LINKED OXIDOREDUCTASE SUPERFAMILY PROTEIN"/>
    <property type="match status" value="1"/>
</dbReference>
<gene>
    <name evidence="5" type="ORF">OVA965_LOCUS31417</name>
    <name evidence="6" type="ORF">TMI583_LOCUS32244</name>
</gene>
<dbReference type="Pfam" id="PF00248">
    <property type="entry name" value="Aldo_ket_red"/>
    <property type="match status" value="1"/>
</dbReference>
<proteinExistence type="inferred from homology"/>
<accession>A0A8S2F823</accession>
<sequence length="265" mass="30239">MANEKISVVDGIKKTNIPYGRLGSSGLQVSRICLGMMTFGDTKWREWILNEEQSRPIIKRALELGIYFFDTADVYSFSVCEEITERALNDFAIREEIVVATKVFRTMSDGPNQKVLSRKHIFDACDASLKRLNMDYIDLYQIHRWDYETPIEETMEALHDLVKSGKVRCIGASTGNRTKADIEKQEKEKKSEQSETAMKRAQSVKPTQIALAWLLAKRGVNAPIIRASKMYQLEEAVEATKISLNAEEINTLEELYTPHQILGHF</sequence>
<evidence type="ECO:0000256" key="1">
    <source>
        <dbReference type="ARBA" id="ARBA00023002"/>
    </source>
</evidence>